<name>A0A382B1P4_9ZZZZ</name>
<reference evidence="1" key="1">
    <citation type="submission" date="2018-05" db="EMBL/GenBank/DDBJ databases">
        <authorList>
            <person name="Lanie J.A."/>
            <person name="Ng W.-L."/>
            <person name="Kazmierczak K.M."/>
            <person name="Andrzejewski T.M."/>
            <person name="Davidsen T.M."/>
            <person name="Wayne K.J."/>
            <person name="Tettelin H."/>
            <person name="Glass J.I."/>
            <person name="Rusch D."/>
            <person name="Podicherti R."/>
            <person name="Tsui H.-C.T."/>
            <person name="Winkler M.E."/>
        </authorList>
    </citation>
    <scope>NUCLEOTIDE SEQUENCE</scope>
</reference>
<dbReference type="AlphaFoldDB" id="A0A382B1P4"/>
<proteinExistence type="predicted"/>
<gene>
    <name evidence="1" type="ORF">METZ01_LOCUS160285</name>
</gene>
<feature type="non-terminal residue" evidence="1">
    <location>
        <position position="32"/>
    </location>
</feature>
<organism evidence="1">
    <name type="scientific">marine metagenome</name>
    <dbReference type="NCBI Taxonomy" id="408172"/>
    <lineage>
        <taxon>unclassified sequences</taxon>
        <taxon>metagenomes</taxon>
        <taxon>ecological metagenomes</taxon>
    </lineage>
</organism>
<dbReference type="EMBL" id="UINC01027714">
    <property type="protein sequence ID" value="SVB07431.1"/>
    <property type="molecule type" value="Genomic_DNA"/>
</dbReference>
<protein>
    <submittedName>
        <fullName evidence="1">Uncharacterized protein</fullName>
    </submittedName>
</protein>
<accession>A0A382B1P4</accession>
<dbReference type="Gene3D" id="3.40.50.720">
    <property type="entry name" value="NAD(P)-binding Rossmann-like Domain"/>
    <property type="match status" value="1"/>
</dbReference>
<feature type="non-terminal residue" evidence="1">
    <location>
        <position position="1"/>
    </location>
</feature>
<sequence>VTNTKIACLGGGSLYFPRVLADLALEEELAGS</sequence>
<evidence type="ECO:0000313" key="1">
    <source>
        <dbReference type="EMBL" id="SVB07431.1"/>
    </source>
</evidence>